<accession>A0ABT0WCG4</accession>
<keyword evidence="1" id="KW-1133">Transmembrane helix</keyword>
<evidence type="ECO:0008006" key="4">
    <source>
        <dbReference type="Google" id="ProtNLM"/>
    </source>
</evidence>
<sequence length="394" mass="46075">MNITLSSQLLLVPIEIRKDTRHYIVEDVTSGEFYEMPRVCIDAIHLVQNGEILGEVERQLKEKYPKEEVDLLDFAQQLLELKLITEIDCIKVENKQNKIENLGLLWISPKLGKFFFNKAAFIVYLLLFLINVGLVIYHPSLFPHYKDLFIFHLMVFNIPAWLVLKSILVLIHELGHVLAIRARNLPTKLDVGHRLFLVVLETDMSSAWKLPSKDRNVLYLAGLCFDTVILFLAFVSQLIFSNGSGIFLSIMHVVVMDTFIRMVYQCCIYMKTDLYFIFENISGCYNLMENAQQIIRKWLPFQQPPSKNEVVFAGEKRTVFFYSIFYFAGVFLTISLYVLFYIPQMFYSIKRVLPGFEKAPNSLAFWDSALFILQIEFGLLLLFYSWRKKYLLDR</sequence>
<keyword evidence="1" id="KW-0472">Membrane</keyword>
<evidence type="ECO:0000313" key="3">
    <source>
        <dbReference type="Proteomes" id="UP001523262"/>
    </source>
</evidence>
<name>A0ABT0WCG4_9BACI</name>
<feature type="transmembrane region" description="Helical" evidence="1">
    <location>
        <begin position="246"/>
        <end position="264"/>
    </location>
</feature>
<feature type="transmembrane region" description="Helical" evidence="1">
    <location>
        <begin position="149"/>
        <end position="171"/>
    </location>
</feature>
<gene>
    <name evidence="2" type="ORF">NDK43_18260</name>
</gene>
<feature type="transmembrane region" description="Helical" evidence="1">
    <location>
        <begin position="119"/>
        <end position="137"/>
    </location>
</feature>
<organism evidence="2 3">
    <name type="scientific">Neobacillus pocheonensis</name>
    <dbReference type="NCBI Taxonomy" id="363869"/>
    <lineage>
        <taxon>Bacteria</taxon>
        <taxon>Bacillati</taxon>
        <taxon>Bacillota</taxon>
        <taxon>Bacilli</taxon>
        <taxon>Bacillales</taxon>
        <taxon>Bacillaceae</taxon>
        <taxon>Neobacillus</taxon>
    </lineage>
</organism>
<keyword evidence="3" id="KW-1185">Reference proteome</keyword>
<dbReference type="Proteomes" id="UP001523262">
    <property type="component" value="Unassembled WGS sequence"/>
</dbReference>
<feature type="transmembrane region" description="Helical" evidence="1">
    <location>
        <begin position="363"/>
        <end position="384"/>
    </location>
</feature>
<feature type="transmembrane region" description="Helical" evidence="1">
    <location>
        <begin position="319"/>
        <end position="343"/>
    </location>
</feature>
<proteinExistence type="predicted"/>
<reference evidence="2 3" key="1">
    <citation type="submission" date="2022-06" db="EMBL/GenBank/DDBJ databases">
        <authorList>
            <person name="Jeon C.O."/>
        </authorList>
    </citation>
    <scope>NUCLEOTIDE SEQUENCE [LARGE SCALE GENOMIC DNA]</scope>
    <source>
        <strain evidence="2 3">KCTC 13943</strain>
    </source>
</reference>
<feature type="transmembrane region" description="Helical" evidence="1">
    <location>
        <begin position="217"/>
        <end position="240"/>
    </location>
</feature>
<protein>
    <recommendedName>
        <fullName evidence="4">PqqD family protein</fullName>
    </recommendedName>
</protein>
<evidence type="ECO:0000313" key="2">
    <source>
        <dbReference type="EMBL" id="MCM2533953.1"/>
    </source>
</evidence>
<evidence type="ECO:0000256" key="1">
    <source>
        <dbReference type="SAM" id="Phobius"/>
    </source>
</evidence>
<comment type="caution">
    <text evidence="2">The sequence shown here is derived from an EMBL/GenBank/DDBJ whole genome shotgun (WGS) entry which is preliminary data.</text>
</comment>
<keyword evidence="1" id="KW-0812">Transmembrane</keyword>
<dbReference type="EMBL" id="JAMQCR010000001">
    <property type="protein sequence ID" value="MCM2533953.1"/>
    <property type="molecule type" value="Genomic_DNA"/>
</dbReference>